<sequence length="411" mass="42422">MTVLAPRRLAGLVVAVAACLALVGSSTTVSAAPHRAGAPQHPAAAATHPSDDPAAAPAATGTELGTGTQLYPRLIRLAHSGDANGQLIASTVSFDPQGYGAIWRSTDDGASFDRIGQVRHPAAAGGFCCTSVYELPSAVGTMPAGTLLWSGSFGADAGDNRRMSIDLWASTDHGATWSKVSTVLTAPNTGGLWEPEMHVDAEGQLALYYSDETQQPTHSQALMEVFSADGITWSTPYPVVSLADSGARPGMAVVRTLRNGTRIMTYEICGSSFACDVYYRTSADGADWGDPAQPGTRIVADDGTHFRHTPTTAIVDDGSATGKIVLVGQLYVTAGGGSDAGNGTTLLTNSAGGAGPWHRIAAPVQVPTAYDNYCPNYSSALAPTTDQTRIVEIATDYAGTTCEAFLATGPL</sequence>
<feature type="signal peptide" evidence="2">
    <location>
        <begin position="1"/>
        <end position="31"/>
    </location>
</feature>
<evidence type="ECO:0000256" key="1">
    <source>
        <dbReference type="SAM" id="MobiDB-lite"/>
    </source>
</evidence>
<reference evidence="4" key="1">
    <citation type="journal article" date="2021" name="Int. J. Syst. Evol. Microbiol.">
        <title>Actinocatenispora comari sp. nov., an endophytic actinomycete isolated from aerial parts of Comarum salesowianum.</title>
        <authorList>
            <person name="Oyunbileg N."/>
            <person name="Iizaka Y."/>
            <person name="Hamada M."/>
            <person name="Davaapurev B.O."/>
            <person name="Fukumoto A."/>
            <person name="Tsetseg B."/>
            <person name="Kato F."/>
            <person name="Tamura T."/>
            <person name="Batkhuu J."/>
            <person name="Anzai Y."/>
        </authorList>
    </citation>
    <scope>NUCLEOTIDE SEQUENCE [LARGE SCALE GENOMIC DNA]</scope>
    <source>
        <strain evidence="4">NUM-2625</strain>
    </source>
</reference>
<dbReference type="RefSeq" id="WP_207125698.1">
    <property type="nucleotide sequence ID" value="NZ_BOPO01000055.1"/>
</dbReference>
<keyword evidence="4" id="KW-1185">Reference proteome</keyword>
<dbReference type="PROSITE" id="PS51257">
    <property type="entry name" value="PROKAR_LIPOPROTEIN"/>
    <property type="match status" value="1"/>
</dbReference>
<organism evidence="3 4">
    <name type="scientific">Actinocatenispora comari</name>
    <dbReference type="NCBI Taxonomy" id="2807577"/>
    <lineage>
        <taxon>Bacteria</taxon>
        <taxon>Bacillati</taxon>
        <taxon>Actinomycetota</taxon>
        <taxon>Actinomycetes</taxon>
        <taxon>Micromonosporales</taxon>
        <taxon>Micromonosporaceae</taxon>
        <taxon>Actinocatenispora</taxon>
    </lineage>
</organism>
<feature type="compositionally biased region" description="Low complexity" evidence="1">
    <location>
        <begin position="31"/>
        <end position="60"/>
    </location>
</feature>
<dbReference type="Proteomes" id="UP000614996">
    <property type="component" value="Unassembled WGS sequence"/>
</dbReference>
<gene>
    <name evidence="3" type="ORF">NUM_32100</name>
</gene>
<proteinExistence type="predicted"/>
<feature type="region of interest" description="Disordered" evidence="1">
    <location>
        <begin position="31"/>
        <end position="64"/>
    </location>
</feature>
<keyword evidence="2" id="KW-0732">Signal</keyword>
<dbReference type="PANTHER" id="PTHR38792">
    <property type="entry name" value="BNR/ASP-BOX REPEAT DOMAIN PROTEIN (AFU_ORTHOLOGUE AFUA_7G06430)-RELATED"/>
    <property type="match status" value="1"/>
</dbReference>
<evidence type="ECO:0000256" key="2">
    <source>
        <dbReference type="SAM" id="SignalP"/>
    </source>
</evidence>
<evidence type="ECO:0000313" key="3">
    <source>
        <dbReference type="EMBL" id="GIL27956.1"/>
    </source>
</evidence>
<dbReference type="SUPFAM" id="SSF50939">
    <property type="entry name" value="Sialidases"/>
    <property type="match status" value="1"/>
</dbReference>
<protein>
    <recommendedName>
        <fullName evidence="5">Exo-alpha-sialidase</fullName>
    </recommendedName>
</protein>
<feature type="chain" id="PRO_5035326332" description="Exo-alpha-sialidase" evidence="2">
    <location>
        <begin position="32"/>
        <end position="411"/>
    </location>
</feature>
<evidence type="ECO:0000313" key="4">
    <source>
        <dbReference type="Proteomes" id="UP000614996"/>
    </source>
</evidence>
<dbReference type="EMBL" id="BOPO01000055">
    <property type="protein sequence ID" value="GIL27956.1"/>
    <property type="molecule type" value="Genomic_DNA"/>
</dbReference>
<accession>A0A8J4AAE2</accession>
<dbReference type="PANTHER" id="PTHR38792:SF3">
    <property type="entry name" value="BNR_ASP-BOX REPEAT DOMAIN PROTEIN (AFU_ORTHOLOGUE AFUA_7G06430)-RELATED"/>
    <property type="match status" value="1"/>
</dbReference>
<dbReference type="CDD" id="cd15482">
    <property type="entry name" value="Sialidase_non-viral"/>
    <property type="match status" value="1"/>
</dbReference>
<evidence type="ECO:0008006" key="5">
    <source>
        <dbReference type="Google" id="ProtNLM"/>
    </source>
</evidence>
<name>A0A8J4AAE2_9ACTN</name>
<dbReference type="AlphaFoldDB" id="A0A8J4AAE2"/>
<dbReference type="Gene3D" id="2.120.10.10">
    <property type="match status" value="1"/>
</dbReference>
<comment type="caution">
    <text evidence="3">The sequence shown here is derived from an EMBL/GenBank/DDBJ whole genome shotgun (WGS) entry which is preliminary data.</text>
</comment>
<dbReference type="InterPro" id="IPR036278">
    <property type="entry name" value="Sialidase_sf"/>
</dbReference>